<dbReference type="Gene3D" id="3.40.390.10">
    <property type="entry name" value="Collagenase (Catalytic Domain)"/>
    <property type="match status" value="1"/>
</dbReference>
<dbReference type="Proteomes" id="UP001165498">
    <property type="component" value="Unassembled WGS sequence"/>
</dbReference>
<evidence type="ECO:0000259" key="9">
    <source>
        <dbReference type="Pfam" id="PF01431"/>
    </source>
</evidence>
<dbReference type="PANTHER" id="PTHR11733:SF167">
    <property type="entry name" value="FI17812P1-RELATED"/>
    <property type="match status" value="1"/>
</dbReference>
<feature type="domain" description="Peptidase M13 C-terminal" evidence="9">
    <location>
        <begin position="476"/>
        <end position="676"/>
    </location>
</feature>
<organism evidence="11 12">
    <name type="scientific">Tahibacter harae</name>
    <dbReference type="NCBI Taxonomy" id="2963937"/>
    <lineage>
        <taxon>Bacteria</taxon>
        <taxon>Pseudomonadati</taxon>
        <taxon>Pseudomonadota</taxon>
        <taxon>Gammaproteobacteria</taxon>
        <taxon>Lysobacterales</taxon>
        <taxon>Rhodanobacteraceae</taxon>
        <taxon>Tahibacter</taxon>
    </lineage>
</organism>
<name>A0ABT1QN71_9GAMM</name>
<keyword evidence="12" id="KW-1185">Reference proteome</keyword>
<evidence type="ECO:0000256" key="6">
    <source>
        <dbReference type="ARBA" id="ARBA00022833"/>
    </source>
</evidence>
<evidence type="ECO:0000256" key="8">
    <source>
        <dbReference type="SAM" id="SignalP"/>
    </source>
</evidence>
<feature type="signal peptide" evidence="8">
    <location>
        <begin position="1"/>
        <end position="29"/>
    </location>
</feature>
<feature type="chain" id="PRO_5045405862" evidence="8">
    <location>
        <begin position="30"/>
        <end position="680"/>
    </location>
</feature>
<accession>A0ABT1QN71</accession>
<evidence type="ECO:0000256" key="3">
    <source>
        <dbReference type="ARBA" id="ARBA00022670"/>
    </source>
</evidence>
<dbReference type="CDD" id="cd08662">
    <property type="entry name" value="M13"/>
    <property type="match status" value="1"/>
</dbReference>
<dbReference type="InterPro" id="IPR008753">
    <property type="entry name" value="Peptidase_M13_N"/>
</dbReference>
<dbReference type="Pfam" id="PF05649">
    <property type="entry name" value="Peptidase_M13_N"/>
    <property type="match status" value="1"/>
</dbReference>
<keyword evidence="6" id="KW-0862">Zinc</keyword>
<reference evidence="11" key="1">
    <citation type="submission" date="2022-07" db="EMBL/GenBank/DDBJ databases">
        <title>Tahibacter sp., a new gammaproteobacterium isolated from the silt sample collected at pig farm.</title>
        <authorList>
            <person name="Chen H."/>
        </authorList>
    </citation>
    <scope>NUCLEOTIDE SEQUENCE</scope>
    <source>
        <strain evidence="11">P2K</strain>
    </source>
</reference>
<comment type="similarity">
    <text evidence="2">Belongs to the peptidase M13 family.</text>
</comment>
<keyword evidence="4" id="KW-0479">Metal-binding</keyword>
<keyword evidence="5" id="KW-0378">Hydrolase</keyword>
<proteinExistence type="inferred from homology"/>
<gene>
    <name evidence="11" type="ORF">NM961_04545</name>
</gene>
<evidence type="ECO:0000313" key="12">
    <source>
        <dbReference type="Proteomes" id="UP001165498"/>
    </source>
</evidence>
<dbReference type="Pfam" id="PF01431">
    <property type="entry name" value="Peptidase_M13"/>
    <property type="match status" value="1"/>
</dbReference>
<comment type="caution">
    <text evidence="11">The sequence shown here is derived from an EMBL/GenBank/DDBJ whole genome shotgun (WGS) entry which is preliminary data.</text>
</comment>
<evidence type="ECO:0000256" key="7">
    <source>
        <dbReference type="ARBA" id="ARBA00023049"/>
    </source>
</evidence>
<dbReference type="InterPro" id="IPR024079">
    <property type="entry name" value="MetalloPept_cat_dom_sf"/>
</dbReference>
<dbReference type="PRINTS" id="PR00786">
    <property type="entry name" value="NEPRILYSIN"/>
</dbReference>
<dbReference type="Gene3D" id="1.10.1380.10">
    <property type="entry name" value="Neutral endopeptidase , domain2"/>
    <property type="match status" value="1"/>
</dbReference>
<keyword evidence="3" id="KW-0645">Protease</keyword>
<keyword evidence="8" id="KW-0732">Signal</keyword>
<dbReference type="PANTHER" id="PTHR11733">
    <property type="entry name" value="ZINC METALLOPROTEASE FAMILY M13 NEPRILYSIN-RELATED"/>
    <property type="match status" value="1"/>
</dbReference>
<sequence>MNPRRLPARRLAALAALAVAAVLALPAAAHTNQKGLDRRNLDEKTAACSDFFQYANGGWLASNPIPPEYSRWSLDDEIQQRNEDVLRQVLEAAAAKPEPAGSSTQKIGDFYAAAMDEAAVEKAGAAPLQADLARIAGLKDSAGIAALLRDWHARGHQVLFAFGPESDMKNAGQAIGYATQGGLGLPDRDYYFRDDAKSKALRGQYRDYIASLLALLGDDAAKANADQVLALETRLAKDSLDPLALRDPNNYYHLHSVAEADAKTPHFSWGTYFAALGRGDITSFSLAQPGFFAAMDKALAEVPVAHWQAYLRFHLADGAAPHLSKAFVEAEFGFRDKTLRGVEVLKPRWKRAIDATNDALGEAVGQVYVAKVFPPAAKAGAEQLVENLKKALRLRIEKLDWMDAATKQAAYAKLDTLVSKIGYPDRWRDYSALKISRASYYANRDAATAFEARRQYAKIGKPVDRAEWAMTPQTVNAYYNPLQNEIVFPAAQLLPPYFDETMDAAVNYGGIGSVIGHELLHGFDDQGSQFDAKGNLTNWWSEADRKQFEARTDKLVQQFDGYVAVDDLHIQGKLTLGENIADLGGLQVSWDAFQLASAGKPAPDVDGQTPAQRFFLAFAQAWRTAQRPAALRLQVQSNEHSPAKWRVLGPVTNLPEFAAAFSCKAGDAMVADPARRAVIW</sequence>
<dbReference type="InterPro" id="IPR018497">
    <property type="entry name" value="Peptidase_M13_C"/>
</dbReference>
<dbReference type="InterPro" id="IPR000718">
    <property type="entry name" value="Peptidase_M13"/>
</dbReference>
<dbReference type="PROSITE" id="PS51885">
    <property type="entry name" value="NEPRILYSIN"/>
    <property type="match status" value="1"/>
</dbReference>
<evidence type="ECO:0000256" key="1">
    <source>
        <dbReference type="ARBA" id="ARBA00001947"/>
    </source>
</evidence>
<comment type="cofactor">
    <cofactor evidence="1">
        <name>Zn(2+)</name>
        <dbReference type="ChEBI" id="CHEBI:29105"/>
    </cofactor>
</comment>
<evidence type="ECO:0000259" key="10">
    <source>
        <dbReference type="Pfam" id="PF05649"/>
    </source>
</evidence>
<dbReference type="SUPFAM" id="SSF55486">
    <property type="entry name" value="Metalloproteases ('zincins'), catalytic domain"/>
    <property type="match status" value="1"/>
</dbReference>
<evidence type="ECO:0000313" key="11">
    <source>
        <dbReference type="EMBL" id="MCQ4163973.1"/>
    </source>
</evidence>
<dbReference type="RefSeq" id="WP_255911834.1">
    <property type="nucleotide sequence ID" value="NZ_JANFQO010000003.1"/>
</dbReference>
<dbReference type="InterPro" id="IPR042089">
    <property type="entry name" value="Peptidase_M13_dom_2"/>
</dbReference>
<protein>
    <submittedName>
        <fullName evidence="11">M13 family metallopeptidase</fullName>
    </submittedName>
</protein>
<feature type="domain" description="Peptidase M13 N-terminal" evidence="10">
    <location>
        <begin position="48"/>
        <end position="424"/>
    </location>
</feature>
<dbReference type="EMBL" id="JANFQO010000003">
    <property type="protein sequence ID" value="MCQ4163973.1"/>
    <property type="molecule type" value="Genomic_DNA"/>
</dbReference>
<evidence type="ECO:0000256" key="5">
    <source>
        <dbReference type="ARBA" id="ARBA00022801"/>
    </source>
</evidence>
<evidence type="ECO:0000256" key="2">
    <source>
        <dbReference type="ARBA" id="ARBA00007357"/>
    </source>
</evidence>
<evidence type="ECO:0000256" key="4">
    <source>
        <dbReference type="ARBA" id="ARBA00022723"/>
    </source>
</evidence>
<keyword evidence="7" id="KW-0482">Metalloprotease</keyword>